<keyword evidence="3" id="KW-1185">Reference proteome</keyword>
<sequence length="219" mass="23956">METLRSAPLVPSRPLPISVHRIPFLLEPTYSPDVPSVCTNRARLLEKWGGAAGWERQKRAHGLKQRAASAGIERPFDLDRLAANTVASHRLVQHAAKRFGWEASERLYDALNVYHFHDGRSLNDGAGLAEVAGRALPELPAAAAAAFLESGEGTEEIVRALARVSELGINSIPQFVIDGEIIIGGAAHHGQLEAVFREIEERGEVEKDTTTMFGDIFNY</sequence>
<evidence type="ECO:0000259" key="1">
    <source>
        <dbReference type="Pfam" id="PF01323"/>
    </source>
</evidence>
<dbReference type="EMBL" id="BRYB01001364">
    <property type="protein sequence ID" value="GMI23989.1"/>
    <property type="molecule type" value="Genomic_DNA"/>
</dbReference>
<comment type="caution">
    <text evidence="2">The sequence shown here is derived from an EMBL/GenBank/DDBJ whole genome shotgun (WGS) entry which is preliminary data.</text>
</comment>
<proteinExistence type="predicted"/>
<dbReference type="SUPFAM" id="SSF52833">
    <property type="entry name" value="Thioredoxin-like"/>
    <property type="match status" value="1"/>
</dbReference>
<dbReference type="Gene3D" id="3.40.30.10">
    <property type="entry name" value="Glutaredoxin"/>
    <property type="match status" value="1"/>
</dbReference>
<dbReference type="InterPro" id="IPR001853">
    <property type="entry name" value="DSBA-like_thioredoxin_dom"/>
</dbReference>
<protein>
    <recommendedName>
        <fullName evidence="1">DSBA-like thioredoxin domain-containing protein</fullName>
    </recommendedName>
</protein>
<dbReference type="PANTHER" id="PTHR13887:SF41">
    <property type="entry name" value="THIOREDOXIN SUPERFAMILY PROTEIN"/>
    <property type="match status" value="1"/>
</dbReference>
<name>A0ABQ6MCW2_9STRA</name>
<reference evidence="2 3" key="1">
    <citation type="journal article" date="2023" name="Commun. Biol.">
        <title>Genome analysis of Parmales, the sister group of diatoms, reveals the evolutionary specialization of diatoms from phago-mixotrophs to photoautotrophs.</title>
        <authorList>
            <person name="Ban H."/>
            <person name="Sato S."/>
            <person name="Yoshikawa S."/>
            <person name="Yamada K."/>
            <person name="Nakamura Y."/>
            <person name="Ichinomiya M."/>
            <person name="Sato N."/>
            <person name="Blanc-Mathieu R."/>
            <person name="Endo H."/>
            <person name="Kuwata A."/>
            <person name="Ogata H."/>
        </authorList>
    </citation>
    <scope>NUCLEOTIDE SEQUENCE [LARGE SCALE GENOMIC DNA]</scope>
</reference>
<evidence type="ECO:0000313" key="2">
    <source>
        <dbReference type="EMBL" id="GMI23989.1"/>
    </source>
</evidence>
<dbReference type="InterPro" id="IPR036249">
    <property type="entry name" value="Thioredoxin-like_sf"/>
</dbReference>
<gene>
    <name evidence="2" type="ORF">TeGR_g3517</name>
</gene>
<feature type="domain" description="DSBA-like thioredoxin" evidence="1">
    <location>
        <begin position="62"/>
        <end position="186"/>
    </location>
</feature>
<dbReference type="Proteomes" id="UP001165060">
    <property type="component" value="Unassembled WGS sequence"/>
</dbReference>
<dbReference type="Pfam" id="PF01323">
    <property type="entry name" value="DSBA"/>
    <property type="match status" value="1"/>
</dbReference>
<organism evidence="2 3">
    <name type="scientific">Tetraparma gracilis</name>
    <dbReference type="NCBI Taxonomy" id="2962635"/>
    <lineage>
        <taxon>Eukaryota</taxon>
        <taxon>Sar</taxon>
        <taxon>Stramenopiles</taxon>
        <taxon>Ochrophyta</taxon>
        <taxon>Bolidophyceae</taxon>
        <taxon>Parmales</taxon>
        <taxon>Triparmaceae</taxon>
        <taxon>Tetraparma</taxon>
    </lineage>
</organism>
<accession>A0ABQ6MCW2</accession>
<evidence type="ECO:0000313" key="3">
    <source>
        <dbReference type="Proteomes" id="UP001165060"/>
    </source>
</evidence>
<dbReference type="PANTHER" id="PTHR13887">
    <property type="entry name" value="GLUTATHIONE S-TRANSFERASE KAPPA"/>
    <property type="match status" value="1"/>
</dbReference>